<dbReference type="EMBL" id="LFZO01000006">
    <property type="protein sequence ID" value="KXT18556.1"/>
    <property type="molecule type" value="Genomic_DNA"/>
</dbReference>
<dbReference type="AlphaFoldDB" id="A0A139IVH7"/>
<organism evidence="2 3">
    <name type="scientific">Pseudocercospora musae</name>
    <dbReference type="NCBI Taxonomy" id="113226"/>
    <lineage>
        <taxon>Eukaryota</taxon>
        <taxon>Fungi</taxon>
        <taxon>Dikarya</taxon>
        <taxon>Ascomycota</taxon>
        <taxon>Pezizomycotina</taxon>
        <taxon>Dothideomycetes</taxon>
        <taxon>Dothideomycetidae</taxon>
        <taxon>Mycosphaerellales</taxon>
        <taxon>Mycosphaerellaceae</taxon>
        <taxon>Pseudocercospora</taxon>
    </lineage>
</organism>
<accession>A0A139IVH7</accession>
<dbReference type="OrthoDB" id="3632729at2759"/>
<feature type="region of interest" description="Disordered" evidence="1">
    <location>
        <begin position="1"/>
        <end position="29"/>
    </location>
</feature>
<dbReference type="InterPro" id="IPR053178">
    <property type="entry name" value="Osmoadaptation_assoc"/>
</dbReference>
<protein>
    <recommendedName>
        <fullName evidence="4">Zn(2)-C6 fungal-type domain-containing protein</fullName>
    </recommendedName>
</protein>
<dbReference type="EMBL" id="LFZO01000006">
    <property type="protein sequence ID" value="KXT18553.1"/>
    <property type="molecule type" value="Genomic_DNA"/>
</dbReference>
<dbReference type="EMBL" id="LFZO01000006">
    <property type="protein sequence ID" value="KXT18554.1"/>
    <property type="molecule type" value="Genomic_DNA"/>
</dbReference>
<dbReference type="PANTHER" id="PTHR38111">
    <property type="entry name" value="ZN(2)-C6 FUNGAL-TYPE DOMAIN-CONTAINING PROTEIN-RELATED"/>
    <property type="match status" value="1"/>
</dbReference>
<reference evidence="2 3" key="1">
    <citation type="submission" date="2015-07" db="EMBL/GenBank/DDBJ databases">
        <title>Comparative genomics of the Sigatoka disease complex on banana suggests a link between parallel evolutionary changes in Pseudocercospora fijiensis and Pseudocercospora eumusae and increased virulence on the banana host.</title>
        <authorList>
            <person name="Chang T.-C."/>
            <person name="Salvucci A."/>
            <person name="Crous P.W."/>
            <person name="Stergiopoulos I."/>
        </authorList>
    </citation>
    <scope>NUCLEOTIDE SEQUENCE [LARGE SCALE GENOMIC DNA]</scope>
    <source>
        <strain evidence="2 3">CBS 116634</strain>
    </source>
</reference>
<evidence type="ECO:0000313" key="2">
    <source>
        <dbReference type="EMBL" id="KXT18554.1"/>
    </source>
</evidence>
<name>A0A139IVH7_9PEZI</name>
<evidence type="ECO:0000256" key="1">
    <source>
        <dbReference type="SAM" id="MobiDB-lite"/>
    </source>
</evidence>
<sequence length="526" mass="58425">MIGGHSLVKDSAAMNAGQRRSAAVTSTKRPKKAISRCSACRRQRKVENCTGRCSECTASDLPSYTGDFYSAASSSSPEENWDTIPRTSSQSAERTQLLYTFLSSYFPTDIKPEIGLARHVSPLLELPGLDLSSPMISSAVDTLCLAHLGSSNKDQRLLQASQNAYGKTLNSMLVAMRGRTDQAFAPREVVASCLLMSLYNDGDPANNDKWQNYATHLFGASQYAEAVGPSTFDPTQPFDQRLLMWLRFQSLFVSVAKRKRFFWSQPGWRKLESKFTPGGSRDWFPILVPLPGLLEKADVLLHPSTDINSDMLSVFGLCTQLDKIREDLLSWVETDFAGSPGIAAVTDFGAFDMEIEEHCFVTTSSTFTTFHVFKDPAHAMRSVCSWLMILVVDGTLLRLIQACPDAYPAIHRTPAEIEHKAYNAAVDICKSVYYYSSLRSMAFAHLICVWVDLAQVLFQECGAMKEAGWCQAVLIATNMRIQRLVTTNKARNTLCRIGDLFGTFNEPCRYRSRPKWPPASKVISAG</sequence>
<gene>
    <name evidence="2" type="ORF">AC579_2291</name>
</gene>
<dbReference type="Proteomes" id="UP000073492">
    <property type="component" value="Unassembled WGS sequence"/>
</dbReference>
<keyword evidence="3" id="KW-1185">Reference proteome</keyword>
<comment type="caution">
    <text evidence="2">The sequence shown here is derived from an EMBL/GenBank/DDBJ whole genome shotgun (WGS) entry which is preliminary data.</text>
</comment>
<dbReference type="PANTHER" id="PTHR38111:SF2">
    <property type="entry name" value="FINGER DOMAIN PROTEIN, PUTATIVE (AFU_ORTHOLOGUE AFUA_1G01560)-RELATED"/>
    <property type="match status" value="1"/>
</dbReference>
<proteinExistence type="predicted"/>
<evidence type="ECO:0000313" key="3">
    <source>
        <dbReference type="Proteomes" id="UP000073492"/>
    </source>
</evidence>
<evidence type="ECO:0008006" key="4">
    <source>
        <dbReference type="Google" id="ProtNLM"/>
    </source>
</evidence>